<evidence type="ECO:0000313" key="3">
    <source>
        <dbReference type="EMBL" id="KAJ0215210.1"/>
    </source>
</evidence>
<feature type="transmembrane region" description="Helical" evidence="2">
    <location>
        <begin position="158"/>
        <end position="176"/>
    </location>
</feature>
<evidence type="ECO:0000256" key="2">
    <source>
        <dbReference type="SAM" id="Phobius"/>
    </source>
</evidence>
<keyword evidence="2" id="KW-0472">Membrane</keyword>
<evidence type="ECO:0008006" key="5">
    <source>
        <dbReference type="Google" id="ProtNLM"/>
    </source>
</evidence>
<keyword evidence="2" id="KW-0812">Transmembrane</keyword>
<dbReference type="PANTHER" id="PTHR36347:SF1">
    <property type="entry name" value="EXPRESSED PROTEIN"/>
    <property type="match status" value="1"/>
</dbReference>
<keyword evidence="4" id="KW-1185">Reference proteome</keyword>
<protein>
    <recommendedName>
        <fullName evidence="5">Transmembrane protein</fullName>
    </recommendedName>
</protein>
<feature type="region of interest" description="Disordered" evidence="1">
    <location>
        <begin position="65"/>
        <end position="94"/>
    </location>
</feature>
<evidence type="ECO:0000256" key="1">
    <source>
        <dbReference type="SAM" id="MobiDB-lite"/>
    </source>
</evidence>
<evidence type="ECO:0000313" key="4">
    <source>
        <dbReference type="Proteomes" id="UP000235145"/>
    </source>
</evidence>
<accession>A0A9R1VYY6</accession>
<comment type="caution">
    <text evidence="3">The sequence shown here is derived from an EMBL/GenBank/DDBJ whole genome shotgun (WGS) entry which is preliminary data.</text>
</comment>
<reference evidence="3 4" key="1">
    <citation type="journal article" date="2017" name="Nat. Commun.">
        <title>Genome assembly with in vitro proximity ligation data and whole-genome triplication in lettuce.</title>
        <authorList>
            <person name="Reyes-Chin-Wo S."/>
            <person name="Wang Z."/>
            <person name="Yang X."/>
            <person name="Kozik A."/>
            <person name="Arikit S."/>
            <person name="Song C."/>
            <person name="Xia L."/>
            <person name="Froenicke L."/>
            <person name="Lavelle D.O."/>
            <person name="Truco M.J."/>
            <person name="Xia R."/>
            <person name="Zhu S."/>
            <person name="Xu C."/>
            <person name="Xu H."/>
            <person name="Xu X."/>
            <person name="Cox K."/>
            <person name="Korf I."/>
            <person name="Meyers B.C."/>
            <person name="Michelmore R.W."/>
        </authorList>
    </citation>
    <scope>NUCLEOTIDE SEQUENCE [LARGE SCALE GENOMIC DNA]</scope>
    <source>
        <strain evidence="4">cv. Salinas</strain>
        <tissue evidence="3">Seedlings</tissue>
    </source>
</reference>
<dbReference type="PANTHER" id="PTHR36347">
    <property type="entry name" value="EXPRESSED PROTEIN"/>
    <property type="match status" value="1"/>
</dbReference>
<organism evidence="3 4">
    <name type="scientific">Lactuca sativa</name>
    <name type="common">Garden lettuce</name>
    <dbReference type="NCBI Taxonomy" id="4236"/>
    <lineage>
        <taxon>Eukaryota</taxon>
        <taxon>Viridiplantae</taxon>
        <taxon>Streptophyta</taxon>
        <taxon>Embryophyta</taxon>
        <taxon>Tracheophyta</taxon>
        <taxon>Spermatophyta</taxon>
        <taxon>Magnoliopsida</taxon>
        <taxon>eudicotyledons</taxon>
        <taxon>Gunneridae</taxon>
        <taxon>Pentapetalae</taxon>
        <taxon>asterids</taxon>
        <taxon>campanulids</taxon>
        <taxon>Asterales</taxon>
        <taxon>Asteraceae</taxon>
        <taxon>Cichorioideae</taxon>
        <taxon>Cichorieae</taxon>
        <taxon>Lactucinae</taxon>
        <taxon>Lactuca</taxon>
    </lineage>
</organism>
<sequence>MQHHVKTSPHILPSQKDNNIHPPAATTPENMNSSILPFTKSIATSPHIFTSHHNHHHLRPSTLLLTRSSSSGSDNTTVDDGAANSSPPPSDKDTVQIKFKRGARRKTRRNQENGFDDNAKMMAKKEVVKKDWESMTLTEKALELYVGEKGLLFWINKFAYASIYIIIGAWILFRFVGPALNLYQLDAPPLSPTDVLKGSSPK</sequence>
<dbReference type="EMBL" id="NBSK02000003">
    <property type="protein sequence ID" value="KAJ0215210.1"/>
    <property type="molecule type" value="Genomic_DNA"/>
</dbReference>
<keyword evidence="2" id="KW-1133">Transmembrane helix</keyword>
<name>A0A9R1VYY6_LACSA</name>
<feature type="compositionally biased region" description="Low complexity" evidence="1">
    <location>
        <begin position="65"/>
        <end position="76"/>
    </location>
</feature>
<dbReference type="Proteomes" id="UP000235145">
    <property type="component" value="Unassembled WGS sequence"/>
</dbReference>
<dbReference type="AlphaFoldDB" id="A0A9R1VYY6"/>
<proteinExistence type="predicted"/>
<feature type="region of interest" description="Disordered" evidence="1">
    <location>
        <begin position="1"/>
        <end position="33"/>
    </location>
</feature>
<gene>
    <name evidence="3" type="ORF">LSAT_V11C300130010</name>
</gene>